<dbReference type="AlphaFoldDB" id="A0A5S9PJE8"/>
<reference evidence="1 2" key="1">
    <citation type="submission" date="2019-11" db="EMBL/GenBank/DDBJ databases">
        <authorList>
            <person name="Holert J."/>
        </authorList>
    </citation>
    <scope>NUCLEOTIDE SEQUENCE [LARGE SCALE GENOMIC DNA]</scope>
    <source>
        <strain evidence="1">SB11_3</strain>
    </source>
</reference>
<organism evidence="1 2">
    <name type="scientific">BD1-7 clade bacterium</name>
    <dbReference type="NCBI Taxonomy" id="2029982"/>
    <lineage>
        <taxon>Bacteria</taxon>
        <taxon>Pseudomonadati</taxon>
        <taxon>Pseudomonadota</taxon>
        <taxon>Gammaproteobacteria</taxon>
        <taxon>Cellvibrionales</taxon>
        <taxon>Spongiibacteraceae</taxon>
        <taxon>BD1-7 clade</taxon>
    </lineage>
</organism>
<dbReference type="Gene3D" id="1.10.10.1150">
    <property type="entry name" value="Coenzyme PQQ synthesis protein D (PqqD)"/>
    <property type="match status" value="1"/>
</dbReference>
<evidence type="ECO:0000313" key="1">
    <source>
        <dbReference type="EMBL" id="CAA0104380.1"/>
    </source>
</evidence>
<proteinExistence type="predicted"/>
<dbReference type="Proteomes" id="UP000441399">
    <property type="component" value="Unassembled WGS sequence"/>
</dbReference>
<dbReference type="OrthoDB" id="9800554at2"/>
<dbReference type="InterPro" id="IPR041881">
    <property type="entry name" value="PqqD_sf"/>
</dbReference>
<name>A0A5S9PJE8_9GAMM</name>
<gene>
    <name evidence="1" type="primary">pqqD_1</name>
    <name evidence="1" type="ORF">OPDIPICF_00843</name>
</gene>
<accession>A0A5S9PJE8</accession>
<sequence length="90" mass="10341">MNKDTMISRNPELIVSQIDGEFLMMGIENNAYYHLNEIGSAIWSLLEDTQSIKTICQSLTQSYRVDIETCEKDIVPFIGELVNENVLRQE</sequence>
<evidence type="ECO:0000313" key="2">
    <source>
        <dbReference type="Proteomes" id="UP000441399"/>
    </source>
</evidence>
<protein>
    <submittedName>
        <fullName evidence="1">Coenzyme PQQ synthesis protein D</fullName>
    </submittedName>
</protein>
<dbReference type="NCBIfam" id="NF033536">
    <property type="entry name" value="lasso_PqqD_Bac"/>
    <property type="match status" value="1"/>
</dbReference>
<keyword evidence="2" id="KW-1185">Reference proteome</keyword>
<dbReference type="InterPro" id="IPR008792">
    <property type="entry name" value="PQQD"/>
</dbReference>
<dbReference type="EMBL" id="CACSIO010000012">
    <property type="protein sequence ID" value="CAA0104380.1"/>
    <property type="molecule type" value="Genomic_DNA"/>
</dbReference>
<dbReference type="Pfam" id="PF05402">
    <property type="entry name" value="PqqD"/>
    <property type="match status" value="1"/>
</dbReference>